<evidence type="ECO:0000313" key="3">
    <source>
        <dbReference type="EMBL" id="WFC99724.1"/>
    </source>
</evidence>
<accession>A0AAJ5YSN4</accession>
<feature type="compositionally biased region" description="Polar residues" evidence="2">
    <location>
        <begin position="830"/>
        <end position="847"/>
    </location>
</feature>
<evidence type="ECO:0000313" key="4">
    <source>
        <dbReference type="Proteomes" id="UP001219567"/>
    </source>
</evidence>
<feature type="region of interest" description="Disordered" evidence="2">
    <location>
        <begin position="760"/>
        <end position="906"/>
    </location>
</feature>
<organism evidence="3 4">
    <name type="scientific">Malassezia yamatoensis</name>
    <dbReference type="NCBI Taxonomy" id="253288"/>
    <lineage>
        <taxon>Eukaryota</taxon>
        <taxon>Fungi</taxon>
        <taxon>Dikarya</taxon>
        <taxon>Basidiomycota</taxon>
        <taxon>Ustilaginomycotina</taxon>
        <taxon>Malasseziomycetes</taxon>
        <taxon>Malasseziales</taxon>
        <taxon>Malasseziaceae</taxon>
        <taxon>Malassezia</taxon>
    </lineage>
</organism>
<feature type="compositionally biased region" description="Polar residues" evidence="2">
    <location>
        <begin position="1228"/>
        <end position="1242"/>
    </location>
</feature>
<feature type="compositionally biased region" description="Basic and acidic residues" evidence="2">
    <location>
        <begin position="809"/>
        <end position="822"/>
    </location>
</feature>
<name>A0AAJ5YSN4_9BASI</name>
<feature type="compositionally biased region" description="Polar residues" evidence="2">
    <location>
        <begin position="687"/>
        <end position="707"/>
    </location>
</feature>
<feature type="region of interest" description="Disordered" evidence="2">
    <location>
        <begin position="585"/>
        <end position="741"/>
    </location>
</feature>
<feature type="region of interest" description="Disordered" evidence="2">
    <location>
        <begin position="1132"/>
        <end position="1185"/>
    </location>
</feature>
<reference evidence="3 4" key="1">
    <citation type="submission" date="2023-03" db="EMBL/GenBank/DDBJ databases">
        <title>Mating type loci evolution in Malassezia.</title>
        <authorList>
            <person name="Coelho M.A."/>
        </authorList>
    </citation>
    <scope>NUCLEOTIDE SEQUENCE [LARGE SCALE GENOMIC DNA]</scope>
    <source>
        <strain evidence="3 4">CBS 9725</strain>
    </source>
</reference>
<gene>
    <name evidence="3" type="primary">FOL3_2</name>
    <name evidence="3" type="ORF">MYAM1_002469</name>
</gene>
<feature type="compositionally biased region" description="Basic and acidic residues" evidence="2">
    <location>
        <begin position="655"/>
        <end position="686"/>
    </location>
</feature>
<evidence type="ECO:0000256" key="2">
    <source>
        <dbReference type="SAM" id="MobiDB-lite"/>
    </source>
</evidence>
<protein>
    <submittedName>
        <fullName evidence="3">Dihydrofolate synthase</fullName>
        <ecNumber evidence="3">6.3.2.12</ecNumber>
    </submittedName>
</protein>
<feature type="region of interest" description="Disordered" evidence="2">
    <location>
        <begin position="969"/>
        <end position="1029"/>
    </location>
</feature>
<feature type="compositionally biased region" description="Low complexity" evidence="2">
    <location>
        <begin position="1385"/>
        <end position="1394"/>
    </location>
</feature>
<sequence>MSREANQARNPPSGTLMIVLRSEPPLPHFCVTFPIARQDAEIASLRLSALRLLTGETMAQATQPLTYSEQLKQQTIQGWRLKMLDLVQVQGGSASMEDDEVALGLRLSDDHKCSALEHGDQLVVRLANGYALEELQLPQLPHDYDYAYAVQQPNLVSEQRKYTISRPSEPSSHSSSVQANPNTNFHAFSYPDYRQGYRVVTAQGVTNGIGYRAPNYAQQRSPNVQLDGERAIQTHQLAALTSMARANSAAGVEARVKLQAMGIAPPKIPKPKGDKAKKKASLPHTALVIGPGVQGYVGDNTTRARLAPVTSKNGVQTNEAFQPTTQSKPALKPDLKPKPSAKAMPKMQMPAVPKAPAPLHTSSRRTRPPPIQTEDATRASPTPPLANSPLQRSLHGELLTSEASQQTRKKAVNSKRSQALHLLRVAKGGPTSRGTAQLFAPLHANVGMKSIRGTSSPQLITNSERNRPQNLSPNDTFEQVSSPLAAPTTSDLDTQRRASTQRYTEPYPSATAPPAASQAEPVATSPAAPQASSQVATSKPAANAPTKHRHMSTSEAMRLLFSQQLTDARDHGEVSSDSKAAMNQQLLPKHDKSQKRGRNFFSFGSRHSKEIGGDESQVSNGRQVSSTTQDAMERKSPFTTDPSSDAYADQSIQHAEFRPDSSHRDDLPIQSLDSDRAPKVPLKDPRTVQQAPRASSGQIRQDLQTQPPRVRPTPGNTEAVSPSMNRSQDQISPRSQYDMPPPIYTRQIAEPAAEIPIVHNPSTNHGSMLNNSRTDPLERTSNEVQSSSNPRLPGSMFQEHVNSGVNGIKTREPARNSARDAHNYNGPLPHSTQRPISKLENASQNATRAPHRGPLHPNYISPQSQSNKHTMHPTHGLGIRHDSLRQPRRESVPFVPSRDSPSTNLSRLDRYAATQETQASDSFGKNWGSTRRADLAEARNLTLDEQQRFEKSSSFAHPGNTKSFIETTQPQAAPVSPSLSQPQPPTENEIRSEMGSQSHLSTEPRLNAEPRMAPRSRLSAKSQLDAEPEMNTELGMPLASSTRKVSSHDLPPALNYTGLSGLGAAISSSSDDAFRPTSHVDSKAQVVDSAPEMVRVYSGSDPSPAITRHTTAANSTEALPLEWADALESFPVKTSDESPSHLAPTDQQPTPSELGTWEERMKEAATTRVDLATDSGKPSKAQLPSHLGERILEAIAAPVDLSEQNAPHTHATTRQTPGSNEPAEEKNALTNLASKQDPTSSGPEPFSGEPASNPVPSRAELRYLEVQRELAEERARQDRAERHRIQRLARRQGTSRNGDAPPTAEDVAHMEYERLQEAERAAEQQAEQQRKAEQRMIWEQQVIEEHLQKRQVEQQQAVDSAQHRNAQPAVAYSHLRPTNTIQQASSHSASSTPSFKPTSAEETRLLQMRQQLAQEQARLTAEQEALELQLAAHQHKFTT</sequence>
<feature type="compositionally biased region" description="Polar residues" evidence="2">
    <location>
        <begin position="310"/>
        <end position="326"/>
    </location>
</feature>
<dbReference type="EC" id="6.3.2.12" evidence="3"/>
<feature type="compositionally biased region" description="Polar residues" evidence="2">
    <location>
        <begin position="760"/>
        <end position="774"/>
    </location>
</feature>
<feature type="compositionally biased region" description="Basic and acidic residues" evidence="2">
    <location>
        <begin position="879"/>
        <end position="891"/>
    </location>
</feature>
<keyword evidence="3" id="KW-0436">Ligase</keyword>
<feature type="region of interest" description="Disordered" evidence="2">
    <location>
        <begin position="159"/>
        <end position="182"/>
    </location>
</feature>
<dbReference type="GO" id="GO:0008841">
    <property type="term" value="F:dihydrofolate synthase activity"/>
    <property type="evidence" value="ECO:0007669"/>
    <property type="project" value="UniProtKB-EC"/>
</dbReference>
<keyword evidence="1" id="KW-0175">Coiled coil</keyword>
<proteinExistence type="predicted"/>
<feature type="compositionally biased region" description="Polar residues" evidence="2">
    <location>
        <begin position="616"/>
        <end position="630"/>
    </location>
</feature>
<feature type="coiled-coil region" evidence="1">
    <location>
        <begin position="1308"/>
        <end position="1335"/>
    </location>
</feature>
<feature type="region of interest" description="Disordered" evidence="2">
    <location>
        <begin position="1201"/>
        <end position="1304"/>
    </location>
</feature>
<feature type="compositionally biased region" description="Basic and acidic residues" evidence="2">
    <location>
        <begin position="1259"/>
        <end position="1283"/>
    </location>
</feature>
<feature type="compositionally biased region" description="Polar residues" evidence="2">
    <location>
        <begin position="1202"/>
        <end position="1219"/>
    </location>
</feature>
<dbReference type="EMBL" id="CP119945">
    <property type="protein sequence ID" value="WFC99724.1"/>
    <property type="molecule type" value="Genomic_DNA"/>
</dbReference>
<dbReference type="Proteomes" id="UP001219567">
    <property type="component" value="Chromosome 3"/>
</dbReference>
<feature type="region of interest" description="Disordered" evidence="2">
    <location>
        <begin position="453"/>
        <end position="552"/>
    </location>
</feature>
<feature type="region of interest" description="Disordered" evidence="2">
    <location>
        <begin position="308"/>
        <end position="390"/>
    </location>
</feature>
<feature type="compositionally biased region" description="Low complexity" evidence="2">
    <location>
        <begin position="503"/>
        <end position="538"/>
    </location>
</feature>
<feature type="region of interest" description="Disordered" evidence="2">
    <location>
        <begin position="1380"/>
        <end position="1403"/>
    </location>
</feature>
<feature type="compositionally biased region" description="Low complexity" evidence="2">
    <location>
        <begin position="338"/>
        <end position="358"/>
    </location>
</feature>
<evidence type="ECO:0000256" key="1">
    <source>
        <dbReference type="SAM" id="Coils"/>
    </source>
</evidence>
<feature type="compositionally biased region" description="Low complexity" evidence="2">
    <location>
        <begin position="969"/>
        <end position="981"/>
    </location>
</feature>
<feature type="compositionally biased region" description="Low complexity" evidence="2">
    <location>
        <begin position="165"/>
        <end position="176"/>
    </location>
</feature>
<keyword evidence="4" id="KW-1185">Reference proteome</keyword>
<feature type="coiled-coil region" evidence="1">
    <location>
        <begin position="1405"/>
        <end position="1436"/>
    </location>
</feature>
<feature type="compositionally biased region" description="Polar residues" evidence="2">
    <location>
        <begin position="453"/>
        <end position="502"/>
    </location>
</feature>
<feature type="compositionally biased region" description="Polar residues" evidence="2">
    <location>
        <begin position="714"/>
        <end position="735"/>
    </location>
</feature>